<dbReference type="EMBL" id="JAGPNK010000032">
    <property type="protein sequence ID" value="KAH7303517.1"/>
    <property type="molecule type" value="Genomic_DNA"/>
</dbReference>
<feature type="domain" description="Rhodopsin" evidence="7">
    <location>
        <begin position="49"/>
        <end position="298"/>
    </location>
</feature>
<keyword evidence="2 6" id="KW-0812">Transmembrane</keyword>
<sequence length="403" mass="45130">MAAENTLLIDLIGQDYNNFDEPVPISNNPTVLQGLVITFLLLSWICVSFRLFVRWRIVESLGLDDAFVLLYLLCGTAGSVAFLMSIEFGTGQHLLLLTLQQVGGYLFTFYLTNSLLHTAAAFIKLSLLFQYLRVFSRGSLPYRLSIAGIVATSLWGLAFAILAFVPCSKVSDFWYSPSDARCWGYGSSEPRQFTGTFIAHAVLNTTLDLYILTIPMHLYLQSQALSKTRYGLMGLLALGAVVTMLSIWRLETIIRYQAGWYPTHDPTWYGPISILLGVLEVNVASTCASIPIFWPIISPYLTLGGIFVTHEIKVQVQDYTDREAIMDNPKDKAPSSYSSDANQYDSTQTINEMELAPVGRRAMTPQFSNGFGVEQADPFNTGKNQTNHVKCESSRRESRWWKI</sequence>
<keyword evidence="3 6" id="KW-1133">Transmembrane helix</keyword>
<dbReference type="InterPro" id="IPR049326">
    <property type="entry name" value="Rhodopsin_dom_fungi"/>
</dbReference>
<evidence type="ECO:0000259" key="7">
    <source>
        <dbReference type="Pfam" id="PF20684"/>
    </source>
</evidence>
<dbReference type="AlphaFoldDB" id="A0A8K0WJJ6"/>
<evidence type="ECO:0000256" key="2">
    <source>
        <dbReference type="ARBA" id="ARBA00022692"/>
    </source>
</evidence>
<evidence type="ECO:0000256" key="5">
    <source>
        <dbReference type="ARBA" id="ARBA00038359"/>
    </source>
</evidence>
<dbReference type="PANTHER" id="PTHR33048:SF47">
    <property type="entry name" value="INTEGRAL MEMBRANE PROTEIN-RELATED"/>
    <property type="match status" value="1"/>
</dbReference>
<evidence type="ECO:0000256" key="6">
    <source>
        <dbReference type="SAM" id="Phobius"/>
    </source>
</evidence>
<proteinExistence type="inferred from homology"/>
<feature type="transmembrane region" description="Helical" evidence="6">
    <location>
        <begin position="144"/>
        <end position="165"/>
    </location>
</feature>
<dbReference type="GO" id="GO:0016020">
    <property type="term" value="C:membrane"/>
    <property type="evidence" value="ECO:0007669"/>
    <property type="project" value="UniProtKB-SubCell"/>
</dbReference>
<evidence type="ECO:0000256" key="4">
    <source>
        <dbReference type="ARBA" id="ARBA00023136"/>
    </source>
</evidence>
<evidence type="ECO:0000313" key="9">
    <source>
        <dbReference type="Proteomes" id="UP000813444"/>
    </source>
</evidence>
<feature type="transmembrane region" description="Helical" evidence="6">
    <location>
        <begin position="106"/>
        <end position="132"/>
    </location>
</feature>
<gene>
    <name evidence="8" type="ORF">B0I35DRAFT_383799</name>
</gene>
<dbReference type="OrthoDB" id="61113at2759"/>
<comment type="similarity">
    <text evidence="5">Belongs to the SAT4 family.</text>
</comment>
<feature type="transmembrane region" description="Helical" evidence="6">
    <location>
        <begin position="31"/>
        <end position="53"/>
    </location>
</feature>
<feature type="transmembrane region" description="Helical" evidence="6">
    <location>
        <begin position="230"/>
        <end position="248"/>
    </location>
</feature>
<reference evidence="8" key="1">
    <citation type="journal article" date="2021" name="Nat. Commun.">
        <title>Genetic determinants of endophytism in the Arabidopsis root mycobiome.</title>
        <authorList>
            <person name="Mesny F."/>
            <person name="Miyauchi S."/>
            <person name="Thiergart T."/>
            <person name="Pickel B."/>
            <person name="Atanasova L."/>
            <person name="Karlsson M."/>
            <person name="Huettel B."/>
            <person name="Barry K.W."/>
            <person name="Haridas S."/>
            <person name="Chen C."/>
            <person name="Bauer D."/>
            <person name="Andreopoulos W."/>
            <person name="Pangilinan J."/>
            <person name="LaButti K."/>
            <person name="Riley R."/>
            <person name="Lipzen A."/>
            <person name="Clum A."/>
            <person name="Drula E."/>
            <person name="Henrissat B."/>
            <person name="Kohler A."/>
            <person name="Grigoriev I.V."/>
            <person name="Martin F.M."/>
            <person name="Hacquard S."/>
        </authorList>
    </citation>
    <scope>NUCLEOTIDE SEQUENCE</scope>
    <source>
        <strain evidence="8">MPI-CAGE-CH-0235</strain>
    </source>
</reference>
<name>A0A8K0WJJ6_9HYPO</name>
<evidence type="ECO:0000313" key="8">
    <source>
        <dbReference type="EMBL" id="KAH7303517.1"/>
    </source>
</evidence>
<feature type="transmembrane region" description="Helical" evidence="6">
    <location>
        <begin position="197"/>
        <end position="218"/>
    </location>
</feature>
<feature type="transmembrane region" description="Helical" evidence="6">
    <location>
        <begin position="65"/>
        <end position="86"/>
    </location>
</feature>
<accession>A0A8K0WJJ6</accession>
<keyword evidence="9" id="KW-1185">Reference proteome</keyword>
<dbReference type="Proteomes" id="UP000813444">
    <property type="component" value="Unassembled WGS sequence"/>
</dbReference>
<comment type="caution">
    <text evidence="8">The sequence shown here is derived from an EMBL/GenBank/DDBJ whole genome shotgun (WGS) entry which is preliminary data.</text>
</comment>
<evidence type="ECO:0000256" key="3">
    <source>
        <dbReference type="ARBA" id="ARBA00022989"/>
    </source>
</evidence>
<dbReference type="InterPro" id="IPR052337">
    <property type="entry name" value="SAT4-like"/>
</dbReference>
<keyword evidence="4 6" id="KW-0472">Membrane</keyword>
<comment type="subcellular location">
    <subcellularLocation>
        <location evidence="1">Membrane</location>
        <topology evidence="1">Multi-pass membrane protein</topology>
    </subcellularLocation>
</comment>
<dbReference type="PANTHER" id="PTHR33048">
    <property type="entry name" value="PTH11-LIKE INTEGRAL MEMBRANE PROTEIN (AFU_ORTHOLOGUE AFUA_5G11245)"/>
    <property type="match status" value="1"/>
</dbReference>
<protein>
    <recommendedName>
        <fullName evidence="7">Rhodopsin domain-containing protein</fullName>
    </recommendedName>
</protein>
<evidence type="ECO:0000256" key="1">
    <source>
        <dbReference type="ARBA" id="ARBA00004141"/>
    </source>
</evidence>
<organism evidence="8 9">
    <name type="scientific">Stachybotrys elegans</name>
    <dbReference type="NCBI Taxonomy" id="80388"/>
    <lineage>
        <taxon>Eukaryota</taxon>
        <taxon>Fungi</taxon>
        <taxon>Dikarya</taxon>
        <taxon>Ascomycota</taxon>
        <taxon>Pezizomycotina</taxon>
        <taxon>Sordariomycetes</taxon>
        <taxon>Hypocreomycetidae</taxon>
        <taxon>Hypocreales</taxon>
        <taxon>Stachybotryaceae</taxon>
        <taxon>Stachybotrys</taxon>
    </lineage>
</organism>
<dbReference type="Pfam" id="PF20684">
    <property type="entry name" value="Fung_rhodopsin"/>
    <property type="match status" value="1"/>
</dbReference>